<dbReference type="GO" id="GO:0016491">
    <property type="term" value="F:oxidoreductase activity"/>
    <property type="evidence" value="ECO:0007669"/>
    <property type="project" value="UniProtKB-KW"/>
</dbReference>
<dbReference type="GO" id="GO:0050660">
    <property type="term" value="F:flavin adenine dinucleotide binding"/>
    <property type="evidence" value="ECO:0007669"/>
    <property type="project" value="InterPro"/>
</dbReference>
<evidence type="ECO:0000256" key="3">
    <source>
        <dbReference type="ARBA" id="ARBA00023002"/>
    </source>
</evidence>
<dbReference type="InterPro" id="IPR050416">
    <property type="entry name" value="FAD-linked_Oxidoreductase"/>
</dbReference>
<dbReference type="Pfam" id="PF08031">
    <property type="entry name" value="BBE"/>
    <property type="match status" value="1"/>
</dbReference>
<evidence type="ECO:0000256" key="2">
    <source>
        <dbReference type="ARBA" id="ARBA00022827"/>
    </source>
</evidence>
<dbReference type="PANTHER" id="PTHR42973">
    <property type="entry name" value="BINDING OXIDOREDUCTASE, PUTATIVE (AFU_ORTHOLOGUE AFUA_1G17690)-RELATED"/>
    <property type="match status" value="1"/>
</dbReference>
<proteinExistence type="predicted"/>
<dbReference type="PANTHER" id="PTHR42973:SF54">
    <property type="entry name" value="FAD-BINDING PCMH-TYPE DOMAIN-CONTAINING PROTEIN"/>
    <property type="match status" value="1"/>
</dbReference>
<organism evidence="5 6">
    <name type="scientific">Aspergillus coremiiformis</name>
    <dbReference type="NCBI Taxonomy" id="138285"/>
    <lineage>
        <taxon>Eukaryota</taxon>
        <taxon>Fungi</taxon>
        <taxon>Dikarya</taxon>
        <taxon>Ascomycota</taxon>
        <taxon>Pezizomycotina</taxon>
        <taxon>Eurotiomycetes</taxon>
        <taxon>Eurotiomycetidae</taxon>
        <taxon>Eurotiales</taxon>
        <taxon>Aspergillaceae</taxon>
        <taxon>Aspergillus</taxon>
        <taxon>Aspergillus subgen. Circumdati</taxon>
    </lineage>
</organism>
<gene>
    <name evidence="5" type="ORF">BDV28DRAFT_138946</name>
</gene>
<evidence type="ECO:0000313" key="6">
    <source>
        <dbReference type="Proteomes" id="UP000327118"/>
    </source>
</evidence>
<reference evidence="6" key="1">
    <citation type="submission" date="2019-04" db="EMBL/GenBank/DDBJ databases">
        <title>Friends and foes A comparative genomics studyof 23 Aspergillus species from section Flavi.</title>
        <authorList>
            <consortium name="DOE Joint Genome Institute"/>
            <person name="Kjaerbolling I."/>
            <person name="Vesth T."/>
            <person name="Frisvad J.C."/>
            <person name="Nybo J.L."/>
            <person name="Theobald S."/>
            <person name="Kildgaard S."/>
            <person name="Isbrandt T."/>
            <person name="Kuo A."/>
            <person name="Sato A."/>
            <person name="Lyhne E.K."/>
            <person name="Kogle M.E."/>
            <person name="Wiebenga A."/>
            <person name="Kun R.S."/>
            <person name="Lubbers R.J."/>
            <person name="Makela M.R."/>
            <person name="Barry K."/>
            <person name="Chovatia M."/>
            <person name="Clum A."/>
            <person name="Daum C."/>
            <person name="Haridas S."/>
            <person name="He G."/>
            <person name="LaButti K."/>
            <person name="Lipzen A."/>
            <person name="Mondo S."/>
            <person name="Riley R."/>
            <person name="Salamov A."/>
            <person name="Simmons B.A."/>
            <person name="Magnuson J.K."/>
            <person name="Henrissat B."/>
            <person name="Mortensen U.H."/>
            <person name="Larsen T.O."/>
            <person name="Devries R.P."/>
            <person name="Grigoriev I.V."/>
            <person name="Machida M."/>
            <person name="Baker S.E."/>
            <person name="Andersen M.R."/>
        </authorList>
    </citation>
    <scope>NUCLEOTIDE SEQUENCE [LARGE SCALE GENOMIC DNA]</scope>
    <source>
        <strain evidence="6">CBS 553.77</strain>
    </source>
</reference>
<dbReference type="EMBL" id="ML739219">
    <property type="protein sequence ID" value="KAE8350521.1"/>
    <property type="molecule type" value="Genomic_DNA"/>
</dbReference>
<name>A0A5N6YYL0_9EURO</name>
<accession>A0A5N6YYL0</accession>
<feature type="domain" description="Berberine/berberine-like" evidence="4">
    <location>
        <begin position="215"/>
        <end position="255"/>
    </location>
</feature>
<keyword evidence="2" id="KW-0274">FAD</keyword>
<dbReference type="OrthoDB" id="2151789at2759"/>
<dbReference type="InterPro" id="IPR016169">
    <property type="entry name" value="FAD-bd_PCMH_sub2"/>
</dbReference>
<sequence>MKTVRTRHWSEVKVYSHAAMTDLFRALIQYQEAMERDDKSSLIFTVTGDGVLLIAFYGDPVDSLPEVFEPFRHIPFTSYLVEPGVRSTCELVEGIKNVTSTEYICHEMRTFSSRPSMEVYEAAEQARQEQVEALSDVEGMRMLAAIQPFSSQGIKRTNQCGNALGLAEVGQQWFVIVADWEHAADGDRVRGAVRHIIDVAERTAKETGTYLPFLYSNYASLDQDPIAGYGAENVARLKAVAAKYDPDGVFQTLQNGGWLLSKVRSG</sequence>
<dbReference type="Proteomes" id="UP000327118">
    <property type="component" value="Unassembled WGS sequence"/>
</dbReference>
<evidence type="ECO:0000313" key="5">
    <source>
        <dbReference type="EMBL" id="KAE8350521.1"/>
    </source>
</evidence>
<evidence type="ECO:0000256" key="1">
    <source>
        <dbReference type="ARBA" id="ARBA00022630"/>
    </source>
</evidence>
<keyword evidence="3" id="KW-0560">Oxidoreductase</keyword>
<evidence type="ECO:0000259" key="4">
    <source>
        <dbReference type="Pfam" id="PF08031"/>
    </source>
</evidence>
<dbReference type="Gene3D" id="3.30.465.10">
    <property type="match status" value="1"/>
</dbReference>
<keyword evidence="1" id="KW-0285">Flavoprotein</keyword>
<dbReference type="InterPro" id="IPR012951">
    <property type="entry name" value="BBE"/>
</dbReference>
<keyword evidence="6" id="KW-1185">Reference proteome</keyword>
<protein>
    <recommendedName>
        <fullName evidence="4">Berberine/berberine-like domain-containing protein</fullName>
    </recommendedName>
</protein>
<dbReference type="AlphaFoldDB" id="A0A5N6YYL0"/>
<dbReference type="Gene3D" id="3.40.462.20">
    <property type="match status" value="1"/>
</dbReference>